<name>A0A380ZVN2_9FLAO</name>
<keyword evidence="1" id="KW-0812">Transmembrane</keyword>
<accession>A0A380ZVN2</accession>
<dbReference type="AlphaFoldDB" id="A0A380ZVN2"/>
<keyword evidence="1" id="KW-1133">Transmembrane helix</keyword>
<evidence type="ECO:0000256" key="1">
    <source>
        <dbReference type="SAM" id="Phobius"/>
    </source>
</evidence>
<dbReference type="EMBL" id="UFTJ01000003">
    <property type="protein sequence ID" value="SUV53064.1"/>
    <property type="molecule type" value="Genomic_DNA"/>
</dbReference>
<gene>
    <name evidence="2" type="ORF">NCTC11661_02211</name>
</gene>
<sequence>MIIEIYPSLQNEIFVMKQYKRDFLFMGIFLTSIVLGSLSLHILEIPQRVHLLIAVLSAIVIFSILLLKILGKASIIGFFFLGTVVFKMFGVGYLAIFEPDFKIHLLYYFGFFWYYLLLEALYLVRSVKEQDKYHVKNHE</sequence>
<proteinExistence type="predicted"/>
<dbReference type="RefSeq" id="WP_002687690.1">
    <property type="nucleotide sequence ID" value="NZ_UFTJ01000003.1"/>
</dbReference>
<feature type="transmembrane region" description="Helical" evidence="1">
    <location>
        <begin position="23"/>
        <end position="43"/>
    </location>
</feature>
<evidence type="ECO:0000313" key="3">
    <source>
        <dbReference type="Proteomes" id="UP000255515"/>
    </source>
</evidence>
<organism evidence="2 3">
    <name type="scientific">Bergeyella zoohelcum</name>
    <dbReference type="NCBI Taxonomy" id="1015"/>
    <lineage>
        <taxon>Bacteria</taxon>
        <taxon>Pseudomonadati</taxon>
        <taxon>Bacteroidota</taxon>
        <taxon>Flavobacteriia</taxon>
        <taxon>Flavobacteriales</taxon>
        <taxon>Weeksellaceae</taxon>
        <taxon>Bergeyella</taxon>
    </lineage>
</organism>
<keyword evidence="1" id="KW-0472">Membrane</keyword>
<protein>
    <submittedName>
        <fullName evidence="2">Uncharacterized protein</fullName>
    </submittedName>
</protein>
<feature type="transmembrane region" description="Helical" evidence="1">
    <location>
        <begin position="74"/>
        <end position="97"/>
    </location>
</feature>
<dbReference type="Proteomes" id="UP000255515">
    <property type="component" value="Unassembled WGS sequence"/>
</dbReference>
<feature type="transmembrane region" description="Helical" evidence="1">
    <location>
        <begin position="49"/>
        <end position="67"/>
    </location>
</feature>
<reference evidence="2 3" key="1">
    <citation type="submission" date="2018-06" db="EMBL/GenBank/DDBJ databases">
        <authorList>
            <consortium name="Pathogen Informatics"/>
            <person name="Doyle S."/>
        </authorList>
    </citation>
    <scope>NUCLEOTIDE SEQUENCE [LARGE SCALE GENOMIC DNA]</scope>
    <source>
        <strain evidence="2 3">NCTC11661</strain>
    </source>
</reference>
<evidence type="ECO:0000313" key="2">
    <source>
        <dbReference type="EMBL" id="SUV53064.1"/>
    </source>
</evidence>
<feature type="transmembrane region" description="Helical" evidence="1">
    <location>
        <begin position="103"/>
        <end position="124"/>
    </location>
</feature>